<dbReference type="Proteomes" id="UP000784294">
    <property type="component" value="Unassembled WGS sequence"/>
</dbReference>
<protein>
    <submittedName>
        <fullName evidence="2">Uncharacterized protein</fullName>
    </submittedName>
</protein>
<comment type="caution">
    <text evidence="2">The sequence shown here is derived from an EMBL/GenBank/DDBJ whole genome shotgun (WGS) entry which is preliminary data.</text>
</comment>
<sequence>MHIRTWDQTGAFCPRMSSYQLFCVPKAFTFIRPLIVLTILLRGFISRVKSPHLTAVDTVAETVGAEPYQHRIAMVGLSAVRPKTAPAISSMSRLLFSLNLVRPAHQHFSSISHHPFSLSLPRWLVVEPVK</sequence>
<evidence type="ECO:0000313" key="3">
    <source>
        <dbReference type="Proteomes" id="UP000784294"/>
    </source>
</evidence>
<evidence type="ECO:0000313" key="2">
    <source>
        <dbReference type="EMBL" id="VEL36756.1"/>
    </source>
</evidence>
<dbReference type="EMBL" id="CAAALY010253084">
    <property type="protein sequence ID" value="VEL36756.1"/>
    <property type="molecule type" value="Genomic_DNA"/>
</dbReference>
<dbReference type="AlphaFoldDB" id="A0A3S5BRT8"/>
<proteinExistence type="predicted"/>
<reference evidence="2" key="1">
    <citation type="submission" date="2018-11" db="EMBL/GenBank/DDBJ databases">
        <authorList>
            <consortium name="Pathogen Informatics"/>
        </authorList>
    </citation>
    <scope>NUCLEOTIDE SEQUENCE</scope>
</reference>
<name>A0A3S5BRT8_9PLAT</name>
<gene>
    <name evidence="2" type="ORF">PXEA_LOCUS30196</name>
</gene>
<feature type="transmembrane region" description="Helical" evidence="1">
    <location>
        <begin position="27"/>
        <end position="45"/>
    </location>
</feature>
<organism evidence="2 3">
    <name type="scientific">Protopolystoma xenopodis</name>
    <dbReference type="NCBI Taxonomy" id="117903"/>
    <lineage>
        <taxon>Eukaryota</taxon>
        <taxon>Metazoa</taxon>
        <taxon>Spiralia</taxon>
        <taxon>Lophotrochozoa</taxon>
        <taxon>Platyhelminthes</taxon>
        <taxon>Monogenea</taxon>
        <taxon>Polyopisthocotylea</taxon>
        <taxon>Polystomatidea</taxon>
        <taxon>Polystomatidae</taxon>
        <taxon>Protopolystoma</taxon>
    </lineage>
</organism>
<keyword evidence="1" id="KW-1133">Transmembrane helix</keyword>
<evidence type="ECO:0000256" key="1">
    <source>
        <dbReference type="SAM" id="Phobius"/>
    </source>
</evidence>
<keyword evidence="3" id="KW-1185">Reference proteome</keyword>
<keyword evidence="1" id="KW-0812">Transmembrane</keyword>
<keyword evidence="1" id="KW-0472">Membrane</keyword>
<accession>A0A3S5BRT8</accession>